<comment type="subcellular location">
    <subcellularLocation>
        <location evidence="1">Nucleus</location>
    </subcellularLocation>
</comment>
<accession>A0AAN7KY34</accession>
<dbReference type="InterPro" id="IPR001005">
    <property type="entry name" value="SANT/Myb"/>
</dbReference>
<dbReference type="PROSITE" id="PS50090">
    <property type="entry name" value="MYB_LIKE"/>
    <property type="match status" value="2"/>
</dbReference>
<dbReference type="PANTHER" id="PTHR47994:SF5">
    <property type="entry name" value="F14D16.11-RELATED"/>
    <property type="match status" value="1"/>
</dbReference>
<keyword evidence="3" id="KW-0805">Transcription regulation</keyword>
<keyword evidence="5" id="KW-0804">Transcription</keyword>
<dbReference type="Pfam" id="PF00249">
    <property type="entry name" value="Myb_DNA-binding"/>
    <property type="match status" value="2"/>
</dbReference>
<feature type="region of interest" description="Disordered" evidence="7">
    <location>
        <begin position="124"/>
        <end position="199"/>
    </location>
</feature>
<organism evidence="10 11">
    <name type="scientific">Trapa incisa</name>
    <dbReference type="NCBI Taxonomy" id="236973"/>
    <lineage>
        <taxon>Eukaryota</taxon>
        <taxon>Viridiplantae</taxon>
        <taxon>Streptophyta</taxon>
        <taxon>Embryophyta</taxon>
        <taxon>Tracheophyta</taxon>
        <taxon>Spermatophyta</taxon>
        <taxon>Magnoliopsida</taxon>
        <taxon>eudicotyledons</taxon>
        <taxon>Gunneridae</taxon>
        <taxon>Pentapetalae</taxon>
        <taxon>rosids</taxon>
        <taxon>malvids</taxon>
        <taxon>Myrtales</taxon>
        <taxon>Lythraceae</taxon>
        <taxon>Trapa</taxon>
    </lineage>
</organism>
<keyword evidence="6" id="KW-0539">Nucleus</keyword>
<dbReference type="PROSITE" id="PS51294">
    <property type="entry name" value="HTH_MYB"/>
    <property type="match status" value="2"/>
</dbReference>
<dbReference type="Proteomes" id="UP001345219">
    <property type="component" value="Chromosome 24"/>
</dbReference>
<dbReference type="GO" id="GO:0006355">
    <property type="term" value="P:regulation of DNA-templated transcription"/>
    <property type="evidence" value="ECO:0007669"/>
    <property type="project" value="UniProtKB-ARBA"/>
</dbReference>
<evidence type="ECO:0000256" key="4">
    <source>
        <dbReference type="ARBA" id="ARBA00023125"/>
    </source>
</evidence>
<dbReference type="GO" id="GO:0046394">
    <property type="term" value="P:carboxylic acid biosynthetic process"/>
    <property type="evidence" value="ECO:0007669"/>
    <property type="project" value="UniProtKB-ARBA"/>
</dbReference>
<feature type="compositionally biased region" description="Polar residues" evidence="7">
    <location>
        <begin position="156"/>
        <end position="188"/>
    </location>
</feature>
<evidence type="ECO:0000313" key="10">
    <source>
        <dbReference type="EMBL" id="KAK4771381.1"/>
    </source>
</evidence>
<name>A0AAN7KY34_9MYRT</name>
<dbReference type="CDD" id="cd00167">
    <property type="entry name" value="SANT"/>
    <property type="match status" value="2"/>
</dbReference>
<evidence type="ECO:0000256" key="2">
    <source>
        <dbReference type="ARBA" id="ARBA00022737"/>
    </source>
</evidence>
<dbReference type="FunFam" id="1.10.10.60:FF:000394">
    <property type="entry name" value="MYB transcription factor"/>
    <property type="match status" value="1"/>
</dbReference>
<dbReference type="InterPro" id="IPR009057">
    <property type="entry name" value="Homeodomain-like_sf"/>
</dbReference>
<feature type="domain" description="HTH myb-type" evidence="9">
    <location>
        <begin position="9"/>
        <end position="61"/>
    </location>
</feature>
<evidence type="ECO:0000256" key="6">
    <source>
        <dbReference type="ARBA" id="ARBA00023242"/>
    </source>
</evidence>
<dbReference type="EMBL" id="JAXIOK010000005">
    <property type="protein sequence ID" value="KAK4771381.1"/>
    <property type="molecule type" value="Genomic_DNA"/>
</dbReference>
<proteinExistence type="predicted"/>
<keyword evidence="4" id="KW-0238">DNA-binding</keyword>
<dbReference type="SMART" id="SM00717">
    <property type="entry name" value="SANT"/>
    <property type="match status" value="2"/>
</dbReference>
<feature type="domain" description="Myb-like" evidence="8">
    <location>
        <begin position="9"/>
        <end position="61"/>
    </location>
</feature>
<keyword evidence="11" id="KW-1185">Reference proteome</keyword>
<dbReference type="FunFam" id="1.10.10.60:FF:000069">
    <property type="entry name" value="MYB transcription factor"/>
    <property type="match status" value="1"/>
</dbReference>
<keyword evidence="2" id="KW-0677">Repeat</keyword>
<feature type="compositionally biased region" description="Basic and acidic residues" evidence="7">
    <location>
        <begin position="124"/>
        <end position="139"/>
    </location>
</feature>
<dbReference type="InterPro" id="IPR015495">
    <property type="entry name" value="Myb_TF_plants"/>
</dbReference>
<dbReference type="SUPFAM" id="SSF46689">
    <property type="entry name" value="Homeodomain-like"/>
    <property type="match status" value="1"/>
</dbReference>
<sequence length="272" mass="30813">MGRRSCCDKHGVRRGAWTAEEDKKLINFILSNGHICWRALPKLAGLCRCGKSCRLRWINYLRPDLKRGLLSEAEEQLVIDLHARLGNRWSKIAESFPGRTDNEIKNHWNTRIKKKLVKMGIDPVTHEPISKPPQDEDRSSSSLIDKNNPPPDHTRTSCSRSKTDGFTSTQSDHISPASPNRNSSSTDESTFHPVDGNLDGRVDSSMKGLCWDEANPIVDASWNMQVPSTWEDNWPWLLDCEDFGVHDFGIDCSRSMDMETVESSTLEVGIRH</sequence>
<feature type="domain" description="Myb-like" evidence="8">
    <location>
        <begin position="62"/>
        <end position="112"/>
    </location>
</feature>
<evidence type="ECO:0000256" key="3">
    <source>
        <dbReference type="ARBA" id="ARBA00023015"/>
    </source>
</evidence>
<feature type="domain" description="HTH myb-type" evidence="9">
    <location>
        <begin position="62"/>
        <end position="116"/>
    </location>
</feature>
<dbReference type="GO" id="GO:0000976">
    <property type="term" value="F:transcription cis-regulatory region binding"/>
    <property type="evidence" value="ECO:0007669"/>
    <property type="project" value="UniProtKB-ARBA"/>
</dbReference>
<evidence type="ECO:0000256" key="5">
    <source>
        <dbReference type="ARBA" id="ARBA00023163"/>
    </source>
</evidence>
<dbReference type="PANTHER" id="PTHR47994">
    <property type="entry name" value="F14D16.11-RELATED"/>
    <property type="match status" value="1"/>
</dbReference>
<protein>
    <submittedName>
        <fullName evidence="10">Uncharacterized protein</fullName>
    </submittedName>
</protein>
<evidence type="ECO:0000256" key="7">
    <source>
        <dbReference type="SAM" id="MobiDB-lite"/>
    </source>
</evidence>
<evidence type="ECO:0000259" key="8">
    <source>
        <dbReference type="PROSITE" id="PS50090"/>
    </source>
</evidence>
<comment type="caution">
    <text evidence="10">The sequence shown here is derived from an EMBL/GenBank/DDBJ whole genome shotgun (WGS) entry which is preliminary data.</text>
</comment>
<dbReference type="GO" id="GO:0005634">
    <property type="term" value="C:nucleus"/>
    <property type="evidence" value="ECO:0007669"/>
    <property type="project" value="UniProtKB-SubCell"/>
</dbReference>
<gene>
    <name evidence="10" type="ORF">SAY87_031913</name>
</gene>
<reference evidence="10 11" key="1">
    <citation type="journal article" date="2023" name="Hortic Res">
        <title>Pangenome of water caltrop reveals structural variations and asymmetric subgenome divergence after allopolyploidization.</title>
        <authorList>
            <person name="Zhang X."/>
            <person name="Chen Y."/>
            <person name="Wang L."/>
            <person name="Yuan Y."/>
            <person name="Fang M."/>
            <person name="Shi L."/>
            <person name="Lu R."/>
            <person name="Comes H.P."/>
            <person name="Ma Y."/>
            <person name="Chen Y."/>
            <person name="Huang G."/>
            <person name="Zhou Y."/>
            <person name="Zheng Z."/>
            <person name="Qiu Y."/>
        </authorList>
    </citation>
    <scope>NUCLEOTIDE SEQUENCE [LARGE SCALE GENOMIC DNA]</scope>
    <source>
        <tissue evidence="10">Roots</tissue>
    </source>
</reference>
<evidence type="ECO:0000313" key="11">
    <source>
        <dbReference type="Proteomes" id="UP001345219"/>
    </source>
</evidence>
<dbReference type="InterPro" id="IPR017930">
    <property type="entry name" value="Myb_dom"/>
</dbReference>
<evidence type="ECO:0000256" key="1">
    <source>
        <dbReference type="ARBA" id="ARBA00004123"/>
    </source>
</evidence>
<evidence type="ECO:0000259" key="9">
    <source>
        <dbReference type="PROSITE" id="PS51294"/>
    </source>
</evidence>
<dbReference type="AlphaFoldDB" id="A0AAN7KY34"/>
<dbReference type="Gene3D" id="1.10.10.60">
    <property type="entry name" value="Homeodomain-like"/>
    <property type="match status" value="2"/>
</dbReference>